<dbReference type="PANTHER" id="PTHR14969:SF13">
    <property type="entry name" value="AT30094P"/>
    <property type="match status" value="1"/>
</dbReference>
<keyword evidence="1" id="KW-0472">Membrane</keyword>
<accession>A0A6L6QAM7</accession>
<sequence>MRDTIRLPLHLVAGLALLIAAAAAFQAVASAALGPGARLAALDISVSQWLHAHASEPLTTFLLAVSWLHSVAGIAFLTALFAWHLWRKQARYWMLALLLAVPPGMLLNVLLKHSYQRARPSFDVPLLTLPTFSFPSGHTLAATVFYGVLACYLWPHARNPFQRAAVVLGAVLVVALVAFSRMYLGVHFLTDVLAAVAEGLGWLAVCVTAVSSLRRHRERL</sequence>
<comment type="caution">
    <text evidence="3">The sequence shown here is derived from an EMBL/GenBank/DDBJ whole genome shotgun (WGS) entry which is preliminary data.</text>
</comment>
<feature type="transmembrane region" description="Helical" evidence="1">
    <location>
        <begin position="92"/>
        <end position="111"/>
    </location>
</feature>
<feature type="transmembrane region" description="Helical" evidence="1">
    <location>
        <begin position="64"/>
        <end position="85"/>
    </location>
</feature>
<dbReference type="Proteomes" id="UP000472320">
    <property type="component" value="Unassembled WGS sequence"/>
</dbReference>
<evidence type="ECO:0000313" key="4">
    <source>
        <dbReference type="Proteomes" id="UP000472320"/>
    </source>
</evidence>
<feature type="transmembrane region" description="Helical" evidence="1">
    <location>
        <begin position="166"/>
        <end position="186"/>
    </location>
</feature>
<dbReference type="AlphaFoldDB" id="A0A6L6QAM7"/>
<feature type="domain" description="Phosphatidic acid phosphatase type 2/haloperoxidase" evidence="2">
    <location>
        <begin position="92"/>
        <end position="207"/>
    </location>
</feature>
<reference evidence="3 4" key="1">
    <citation type="submission" date="2019-11" db="EMBL/GenBank/DDBJ databases">
        <title>Type strains purchased from KCTC, JCM and DSMZ.</title>
        <authorList>
            <person name="Lu H."/>
        </authorList>
    </citation>
    <scope>NUCLEOTIDE SEQUENCE [LARGE SCALE GENOMIC DNA]</scope>
    <source>
        <strain evidence="3 4">JCM 31587</strain>
    </source>
</reference>
<keyword evidence="4" id="KW-1185">Reference proteome</keyword>
<name>A0A6L6QAM7_9BURK</name>
<evidence type="ECO:0000256" key="1">
    <source>
        <dbReference type="SAM" id="Phobius"/>
    </source>
</evidence>
<keyword evidence="1" id="KW-1133">Transmembrane helix</keyword>
<dbReference type="CDD" id="cd03392">
    <property type="entry name" value="PAP2_like_2"/>
    <property type="match status" value="1"/>
</dbReference>
<dbReference type="InterPro" id="IPR000326">
    <property type="entry name" value="PAP2/HPO"/>
</dbReference>
<dbReference type="SMART" id="SM00014">
    <property type="entry name" value="acidPPc"/>
    <property type="match status" value="1"/>
</dbReference>
<dbReference type="SUPFAM" id="SSF48317">
    <property type="entry name" value="Acid phosphatase/Vanadium-dependent haloperoxidase"/>
    <property type="match status" value="1"/>
</dbReference>
<dbReference type="InterPro" id="IPR036938">
    <property type="entry name" value="PAP2/HPO_sf"/>
</dbReference>
<dbReference type="Gene3D" id="1.20.144.10">
    <property type="entry name" value="Phosphatidic acid phosphatase type 2/haloperoxidase"/>
    <property type="match status" value="2"/>
</dbReference>
<proteinExistence type="predicted"/>
<feature type="transmembrane region" description="Helical" evidence="1">
    <location>
        <begin position="192"/>
        <end position="213"/>
    </location>
</feature>
<dbReference type="PANTHER" id="PTHR14969">
    <property type="entry name" value="SPHINGOSINE-1-PHOSPHATE PHOSPHOHYDROLASE"/>
    <property type="match status" value="1"/>
</dbReference>
<dbReference type="OrthoDB" id="9780918at2"/>
<dbReference type="EMBL" id="WNKX01000001">
    <property type="protein sequence ID" value="MTW09280.1"/>
    <property type="molecule type" value="Genomic_DNA"/>
</dbReference>
<evidence type="ECO:0000259" key="2">
    <source>
        <dbReference type="SMART" id="SM00014"/>
    </source>
</evidence>
<protein>
    <submittedName>
        <fullName evidence="3">Phosphatase PAP2 family protein</fullName>
    </submittedName>
</protein>
<feature type="transmembrane region" description="Helical" evidence="1">
    <location>
        <begin position="131"/>
        <end position="154"/>
    </location>
</feature>
<gene>
    <name evidence="3" type="ORF">GM658_01575</name>
</gene>
<keyword evidence="1" id="KW-0812">Transmembrane</keyword>
<organism evidence="3 4">
    <name type="scientific">Massilia eburnea</name>
    <dbReference type="NCBI Taxonomy" id="1776165"/>
    <lineage>
        <taxon>Bacteria</taxon>
        <taxon>Pseudomonadati</taxon>
        <taxon>Pseudomonadota</taxon>
        <taxon>Betaproteobacteria</taxon>
        <taxon>Burkholderiales</taxon>
        <taxon>Oxalobacteraceae</taxon>
        <taxon>Telluria group</taxon>
        <taxon>Massilia</taxon>
    </lineage>
</organism>
<evidence type="ECO:0000313" key="3">
    <source>
        <dbReference type="EMBL" id="MTW09280.1"/>
    </source>
</evidence>
<dbReference type="Pfam" id="PF01569">
    <property type="entry name" value="PAP2"/>
    <property type="match status" value="1"/>
</dbReference>
<dbReference type="RefSeq" id="WP_155452253.1">
    <property type="nucleotide sequence ID" value="NZ_WNKX01000001.1"/>
</dbReference>